<accession>A0A0B1S091</accession>
<dbReference type="InterPro" id="IPR036259">
    <property type="entry name" value="MFS_trans_sf"/>
</dbReference>
<proteinExistence type="inferred from homology"/>
<dbReference type="SUPFAM" id="SSF103473">
    <property type="entry name" value="MFS general substrate transporter"/>
    <property type="match status" value="1"/>
</dbReference>
<comment type="similarity">
    <text evidence="2">Belongs to the unc-93 family.</text>
</comment>
<comment type="subcellular location">
    <subcellularLocation>
        <location evidence="1">Membrane</location>
        <topology evidence="1">Multi-pass membrane protein</topology>
    </subcellularLocation>
</comment>
<reference evidence="7 8" key="1">
    <citation type="submission" date="2014-03" db="EMBL/GenBank/DDBJ databases">
        <title>Draft genome of the hookworm Oesophagostomum dentatum.</title>
        <authorList>
            <person name="Mitreva M."/>
        </authorList>
    </citation>
    <scope>NUCLEOTIDE SEQUENCE [LARGE SCALE GENOMIC DNA]</scope>
    <source>
        <strain evidence="7 8">OD-Hann</strain>
    </source>
</reference>
<evidence type="ECO:0000256" key="5">
    <source>
        <dbReference type="ARBA" id="ARBA00023136"/>
    </source>
</evidence>
<keyword evidence="8" id="KW-1185">Reference proteome</keyword>
<keyword evidence="5 6" id="KW-0472">Membrane</keyword>
<dbReference type="EMBL" id="KN609263">
    <property type="protein sequence ID" value="KHJ78748.1"/>
    <property type="molecule type" value="Genomic_DNA"/>
</dbReference>
<dbReference type="Pfam" id="PF05978">
    <property type="entry name" value="UNC-93"/>
    <property type="match status" value="1"/>
</dbReference>
<keyword evidence="3 6" id="KW-0812">Transmembrane</keyword>
<feature type="transmembrane region" description="Helical" evidence="6">
    <location>
        <begin position="59"/>
        <end position="79"/>
    </location>
</feature>
<evidence type="ECO:0000313" key="8">
    <source>
        <dbReference type="Proteomes" id="UP000053660"/>
    </source>
</evidence>
<dbReference type="PANTHER" id="PTHR23294">
    <property type="entry name" value="ET TRANSLATION PRODUCT-RELATED"/>
    <property type="match status" value="1"/>
</dbReference>
<dbReference type="PANTHER" id="PTHR23294:SF18">
    <property type="entry name" value="UNC93-LIKE PROTEIN MFSD11"/>
    <property type="match status" value="1"/>
</dbReference>
<feature type="transmembrane region" description="Helical" evidence="6">
    <location>
        <begin position="85"/>
        <end position="108"/>
    </location>
</feature>
<evidence type="ECO:0000256" key="1">
    <source>
        <dbReference type="ARBA" id="ARBA00004141"/>
    </source>
</evidence>
<evidence type="ECO:0000256" key="3">
    <source>
        <dbReference type="ARBA" id="ARBA00022692"/>
    </source>
</evidence>
<feature type="non-terminal residue" evidence="7">
    <location>
        <position position="122"/>
    </location>
</feature>
<dbReference type="GO" id="GO:0016020">
    <property type="term" value="C:membrane"/>
    <property type="evidence" value="ECO:0007669"/>
    <property type="project" value="UniProtKB-SubCell"/>
</dbReference>
<gene>
    <name evidence="7" type="ORF">OESDEN_21629</name>
</gene>
<keyword evidence="4 6" id="KW-1133">Transmembrane helix</keyword>
<evidence type="ECO:0000256" key="6">
    <source>
        <dbReference type="SAM" id="Phobius"/>
    </source>
</evidence>
<name>A0A0B1S091_OESDE</name>
<organism evidence="7 8">
    <name type="scientific">Oesophagostomum dentatum</name>
    <name type="common">Nodular worm</name>
    <dbReference type="NCBI Taxonomy" id="61180"/>
    <lineage>
        <taxon>Eukaryota</taxon>
        <taxon>Metazoa</taxon>
        <taxon>Ecdysozoa</taxon>
        <taxon>Nematoda</taxon>
        <taxon>Chromadorea</taxon>
        <taxon>Rhabditida</taxon>
        <taxon>Rhabditina</taxon>
        <taxon>Rhabditomorpha</taxon>
        <taxon>Strongyloidea</taxon>
        <taxon>Strongylidae</taxon>
        <taxon>Oesophagostomum</taxon>
    </lineage>
</organism>
<feature type="transmembrane region" description="Helical" evidence="6">
    <location>
        <begin position="12"/>
        <end position="38"/>
    </location>
</feature>
<evidence type="ECO:0000256" key="4">
    <source>
        <dbReference type="ARBA" id="ARBA00022989"/>
    </source>
</evidence>
<dbReference type="OrthoDB" id="5778776at2759"/>
<evidence type="ECO:0000256" key="2">
    <source>
        <dbReference type="ARBA" id="ARBA00009172"/>
    </source>
</evidence>
<dbReference type="InterPro" id="IPR010291">
    <property type="entry name" value="Ion_channel_UNC-93"/>
</dbReference>
<sequence>MQMTPRRHELVSIWLMSIGTLFLYFGYFTQSFICEGVIHSAHTKDPNRISKYAGYYGQAVHYTAFATSSLFSASLMHYLSSKWMLVSGTCLFAIYYLGFFYINTYYYYFSQITMGIAYSGKF</sequence>
<dbReference type="Proteomes" id="UP000053660">
    <property type="component" value="Unassembled WGS sequence"/>
</dbReference>
<evidence type="ECO:0000313" key="7">
    <source>
        <dbReference type="EMBL" id="KHJ78748.1"/>
    </source>
</evidence>
<protein>
    <submittedName>
        <fullName evidence="7">Uncharacterized protein</fullName>
    </submittedName>
</protein>
<dbReference type="InterPro" id="IPR051617">
    <property type="entry name" value="UNC-93-like_regulator"/>
</dbReference>
<dbReference type="AlphaFoldDB" id="A0A0B1S091"/>